<dbReference type="SUPFAM" id="SSF100950">
    <property type="entry name" value="NagB/RpiA/CoA transferase-like"/>
    <property type="match status" value="1"/>
</dbReference>
<dbReference type="InterPro" id="IPR037171">
    <property type="entry name" value="NagB/RpiA_transferase-like"/>
</dbReference>
<dbReference type="PANTHER" id="PTHR11054:SF0">
    <property type="entry name" value="6-PHOSPHOGLUCONOLACTONASE"/>
    <property type="match status" value="1"/>
</dbReference>
<dbReference type="Gene3D" id="3.10.20.90">
    <property type="entry name" value="Phosphatidylinositol 3-kinase Catalytic Subunit, Chain A, domain 1"/>
    <property type="match status" value="1"/>
</dbReference>
<feature type="signal peptide" evidence="2">
    <location>
        <begin position="1"/>
        <end position="19"/>
    </location>
</feature>
<feature type="compositionally biased region" description="Basic residues" evidence="1">
    <location>
        <begin position="562"/>
        <end position="572"/>
    </location>
</feature>
<evidence type="ECO:0000256" key="2">
    <source>
        <dbReference type="SAM" id="SignalP"/>
    </source>
</evidence>
<accession>A0A8J5X2D8</accession>
<evidence type="ECO:0000259" key="3">
    <source>
        <dbReference type="PROSITE" id="PS50053"/>
    </source>
</evidence>
<feature type="domain" description="Ubiquitin-like" evidence="3">
    <location>
        <begin position="315"/>
        <end position="392"/>
    </location>
</feature>
<gene>
    <name evidence="4" type="ORF">KFE25_005771</name>
</gene>
<dbReference type="CDD" id="cd17039">
    <property type="entry name" value="Ubl_ubiquitin_like"/>
    <property type="match status" value="1"/>
</dbReference>
<comment type="caution">
    <text evidence="4">The sequence shown here is derived from an EMBL/GenBank/DDBJ whole genome shotgun (WGS) entry which is preliminary data.</text>
</comment>
<name>A0A8J5X2D8_DIALT</name>
<keyword evidence="5" id="KW-1185">Reference proteome</keyword>
<feature type="chain" id="PRO_5035229564" description="Ubiquitin-like domain-containing protein" evidence="2">
    <location>
        <begin position="20"/>
        <end position="572"/>
    </location>
</feature>
<dbReference type="OrthoDB" id="432544at2759"/>
<keyword evidence="2" id="KW-0732">Signal</keyword>
<evidence type="ECO:0000256" key="1">
    <source>
        <dbReference type="SAM" id="MobiDB-lite"/>
    </source>
</evidence>
<dbReference type="InterPro" id="IPR039104">
    <property type="entry name" value="6PGL"/>
</dbReference>
<dbReference type="PROSITE" id="PS50053">
    <property type="entry name" value="UBIQUITIN_2"/>
    <property type="match status" value="1"/>
</dbReference>
<dbReference type="Pfam" id="PF01182">
    <property type="entry name" value="Glucosamine_iso"/>
    <property type="match status" value="1"/>
</dbReference>
<dbReference type="EMBL" id="JAGTXO010000063">
    <property type="protein sequence ID" value="KAG8457758.1"/>
    <property type="molecule type" value="Genomic_DNA"/>
</dbReference>
<dbReference type="Gene3D" id="3.40.50.1360">
    <property type="match status" value="1"/>
</dbReference>
<dbReference type="GO" id="GO:0005975">
    <property type="term" value="P:carbohydrate metabolic process"/>
    <property type="evidence" value="ECO:0007669"/>
    <property type="project" value="InterPro"/>
</dbReference>
<dbReference type="AlphaFoldDB" id="A0A8J5X2D8"/>
<organism evidence="4 5">
    <name type="scientific">Diacronema lutheri</name>
    <name type="common">Unicellular marine alga</name>
    <name type="synonym">Monochrysis lutheri</name>
    <dbReference type="NCBI Taxonomy" id="2081491"/>
    <lineage>
        <taxon>Eukaryota</taxon>
        <taxon>Haptista</taxon>
        <taxon>Haptophyta</taxon>
        <taxon>Pavlovophyceae</taxon>
        <taxon>Pavlovales</taxon>
        <taxon>Pavlovaceae</taxon>
        <taxon>Diacronema</taxon>
    </lineage>
</organism>
<reference evidence="4" key="1">
    <citation type="submission" date="2021-05" db="EMBL/GenBank/DDBJ databases">
        <title>The genome of the haptophyte Pavlova lutheri (Diacronema luteri, Pavlovales) - a model for lipid biosynthesis in eukaryotic algae.</title>
        <authorList>
            <person name="Hulatt C.J."/>
            <person name="Posewitz M.C."/>
        </authorList>
    </citation>
    <scope>NUCLEOTIDE SEQUENCE</scope>
    <source>
        <strain evidence="4">NIVA-4/92</strain>
    </source>
</reference>
<dbReference type="InterPro" id="IPR000626">
    <property type="entry name" value="Ubiquitin-like_dom"/>
</dbReference>
<dbReference type="PANTHER" id="PTHR11054">
    <property type="entry name" value="6-PHOSPHOGLUCONOLACTONASE"/>
    <property type="match status" value="1"/>
</dbReference>
<evidence type="ECO:0000313" key="5">
    <source>
        <dbReference type="Proteomes" id="UP000751190"/>
    </source>
</evidence>
<feature type="region of interest" description="Disordered" evidence="1">
    <location>
        <begin position="550"/>
        <end position="572"/>
    </location>
</feature>
<proteinExistence type="predicted"/>
<dbReference type="InterPro" id="IPR006148">
    <property type="entry name" value="Glc/Gal-6P_isomerase"/>
</dbReference>
<dbReference type="InterPro" id="IPR029071">
    <property type="entry name" value="Ubiquitin-like_domsf"/>
</dbReference>
<dbReference type="SUPFAM" id="SSF54236">
    <property type="entry name" value="Ubiquitin-like"/>
    <property type="match status" value="1"/>
</dbReference>
<dbReference type="Proteomes" id="UP000751190">
    <property type="component" value="Unassembled WGS sequence"/>
</dbReference>
<sequence>MLVSILAVALALAGSPLSASRLASRSSAVVRMTLLKEMTLSDQRVVKVFDSEAGIGEAIVAEVVASATAAIASKGSFSLAIPGGSVVTALKAMPADACDFSKVHVFFCNERIGEWKCYKGALDAFATRCGIPQAQVHRVSEGEPSDAAAKYETLLRSSACVDNTGKVPAVDLVLLGTGDDGHCGSLYPDSEQIKMTGQGKAVLPISEGDKKSIAVSMDFMCAAKKAIVSAATGKRASMVARAVSGEFGPYDCPAGMVRARSTVWFVDSDSVALVGNHHVASPRLIATINPEGWASTGTSFRTIYATSPLPVFAPRTVTVKTLCNGQHVIADLSDAATVGDVSRELHSRLMLPPWRGVLLSHWGRELEPSARLADSGLRTGSVLEAVIKYCDPDRSAPLTRVRIASPHLVTRYMAATPHMLVRELKAEIEAFHRKGVHVWHAADGSALRVEGCTLICRVAKALDAKNLTSSMARGEQFVLVGLGGDKKDKWRCHRAESGRPAQLGFDDAVKLELPPRAQALSYNGTPLADEQPLSAYRILQNDALLLSFDNPALRPSGGPKGAAKKPPAKKKA</sequence>
<evidence type="ECO:0000313" key="4">
    <source>
        <dbReference type="EMBL" id="KAG8457758.1"/>
    </source>
</evidence>
<protein>
    <recommendedName>
        <fullName evidence="3">Ubiquitin-like domain-containing protein</fullName>
    </recommendedName>
</protein>